<dbReference type="PANTHER" id="PTHR45615:SF63">
    <property type="entry name" value="CHROMOSOME UNDETERMINED SCAFFOLD_10, WHOLE GENOME SHOTGUN SEQUENCE"/>
    <property type="match status" value="1"/>
</dbReference>
<proteinExistence type="predicted"/>
<feature type="coiled-coil region" evidence="1">
    <location>
        <begin position="136"/>
        <end position="194"/>
    </location>
</feature>
<organism evidence="2">
    <name type="scientific">Myoviridae sp. ctiX384</name>
    <dbReference type="NCBI Taxonomy" id="2827702"/>
    <lineage>
        <taxon>Viruses</taxon>
        <taxon>Duplodnaviria</taxon>
        <taxon>Heunggongvirae</taxon>
        <taxon>Uroviricota</taxon>
        <taxon>Caudoviricetes</taxon>
    </lineage>
</organism>
<reference evidence="2" key="1">
    <citation type="journal article" date="2021" name="Proc. Natl. Acad. Sci. U.S.A.">
        <title>A Catalog of Tens of Thousands of Viruses from Human Metagenomes Reveals Hidden Associations with Chronic Diseases.</title>
        <authorList>
            <person name="Tisza M.J."/>
            <person name="Buck C.B."/>
        </authorList>
    </citation>
    <scope>NUCLEOTIDE SEQUENCE</scope>
    <source>
        <strain evidence="2">CtiX384</strain>
    </source>
</reference>
<evidence type="ECO:0000256" key="1">
    <source>
        <dbReference type="SAM" id="Coils"/>
    </source>
</evidence>
<feature type="coiled-coil region" evidence="1">
    <location>
        <begin position="1071"/>
        <end position="1105"/>
    </location>
</feature>
<name>A0A8S5TB89_9CAUD</name>
<accession>A0A8S5TB89</accession>
<keyword evidence="1" id="KW-0175">Coiled coil</keyword>
<sequence>MVDSGKLSFGTVIDTTGFDEGIDAIESKVSELGNSVEQETSKISQLLTNVPTLNIDVVTNASQSLDTIDQAYAEIDRITDLNKTAIKELEAEFNRLGQLASEAYKKGTAEGDKEFAQLQEQQKAIKAVINERKRVVKAAAEQADELLKVEENLKKEAAALQENANKHVSLRQRIKELKAEMADYRMQFGDQTEEYKKMAVELGNLQDIQGDIQAQGSIFSNDEAKIAGVISGLNGLAGGFTAVQGAMSLFVGENEELNKVMTKLQSLMAITMGLQQVQQTLNKDSAFSLVTLNGLKEWWNSLLAVGIGEEVEDAAATVADTTATTAHATATTADTEAQIANNAATAAGTVATATNTVGQGANTAAATAGTIANISLAGAFRMVGAAIKSIPVFGWIAAAIGVLIGVISHFVSKAEETEKAVEEQNKILEDSQKTYAKASAEIEDYTKKIETFNGSKKREKALVDELNSKYGTALGKYDSLAQWKDVLTKKGEAYCNMLLKEAEAQAYLNKYTEAFVNLQVVKDKAAAGVYDHWYNTKAGDEASRKKAIGEAEADLNKWLDLYKEKMKEAQSIKDNFDLNPHVDTKTTKKDKTSSGSTFDAKAAARTAQDAINDYKETVKKFFKDANDDITDLIISSQKDGMVKELNQINVDTQRKKEEWNKKILELAAAQKEAYHKAYMSKKGATKNGWFESDAGKKSVDDYAKDLLSDQQNAKLNQDMLNQIEENGEKARQEIRQKYMDSMIEQYGTMEQKTELLTRQWMEKINTIPEDFKDAAYKQMDEEFAKLNSEQFKMQINWDDVFGNLDNQSLSSLQYTLDKVKGYFKLNSKDMGVEEIKTFQEAITKMEDAIASRNPFVSLHKSIKDISTSKTEYINALSEWKTAQDELNAAQQAYNDAMREKNDIIQQIEDGKLTQGCQEQKDAVEKLNAAEKERNNAQEKNNKAEQRTLTARNNITSAYKNFSTQLKNVGNVVKDVGGKAANLADAFGSDVGNSIKKAIDFTGEVLDATETVINAIGDVGKNVASGVEQTVQNAASGATAAAATGATAISTIEKASVILAVISAALQVATAIANLFNNDDEKQKEIEKLQERIDQLQWELDNADTVRLQNKVGKAVDNLRNIYNETYEEVKNLHQVTERYGNFWGRALMNLTYKNEVFEKSVEKIADAYAKVSYTADKALGSEKYESARSQLKNLAEQQILIQQQIDKESSKKKKDNGKIQDWKNQIEELAEEMATIINEMMEDIIGYTAEDLASTLGDAFWDAFKSGEDAAQAWGDKVNEIVSDILKKMMVQELLEKPIGEIFNKYKTKWFGTDGNFKGFNAVEGSLTDFANELNSLVTGFSEGMETLPDELKSIILGDASRSGTSSGIATASQESVDENNARLTTIQGHTYTLVQGMNELNQTSNAMLEKLSGIEKNTASTNDKLDTMGKNIKTLKDTVDDISSRGLKLKT</sequence>
<feature type="coiled-coil region" evidence="1">
    <location>
        <begin position="1212"/>
        <end position="1239"/>
    </location>
</feature>
<dbReference type="EMBL" id="BK032790">
    <property type="protein sequence ID" value="DAF60537.1"/>
    <property type="molecule type" value="Genomic_DNA"/>
</dbReference>
<evidence type="ECO:0000313" key="2">
    <source>
        <dbReference type="EMBL" id="DAF60537.1"/>
    </source>
</evidence>
<dbReference type="PANTHER" id="PTHR45615">
    <property type="entry name" value="MYOSIN HEAVY CHAIN, NON-MUSCLE"/>
    <property type="match status" value="1"/>
</dbReference>
<feature type="coiled-coil region" evidence="1">
    <location>
        <begin position="411"/>
        <end position="448"/>
    </location>
</feature>
<feature type="coiled-coil region" evidence="1">
    <location>
        <begin position="879"/>
        <end position="953"/>
    </location>
</feature>
<protein>
    <submittedName>
        <fullName evidence="2">Tape measure domain protein</fullName>
    </submittedName>
</protein>